<comment type="caution">
    <text evidence="3">The sequence shown here is derived from an EMBL/GenBank/DDBJ whole genome shotgun (WGS) entry which is preliminary data.</text>
</comment>
<evidence type="ECO:0000259" key="2">
    <source>
        <dbReference type="Pfam" id="PF10487"/>
    </source>
</evidence>
<organism evidence="3 4">
    <name type="scientific">Cotesia typhae</name>
    <dbReference type="NCBI Taxonomy" id="2053667"/>
    <lineage>
        <taxon>Eukaryota</taxon>
        <taxon>Metazoa</taxon>
        <taxon>Ecdysozoa</taxon>
        <taxon>Arthropoda</taxon>
        <taxon>Hexapoda</taxon>
        <taxon>Insecta</taxon>
        <taxon>Pterygota</taxon>
        <taxon>Neoptera</taxon>
        <taxon>Endopterygota</taxon>
        <taxon>Hymenoptera</taxon>
        <taxon>Apocrita</taxon>
        <taxon>Ichneumonoidea</taxon>
        <taxon>Braconidae</taxon>
        <taxon>Microgastrinae</taxon>
        <taxon>Cotesia</taxon>
    </lineage>
</organism>
<dbReference type="InterPro" id="IPR044840">
    <property type="entry name" value="Nup188"/>
</dbReference>
<accession>A0A8J5RIV2</accession>
<keyword evidence="4" id="KW-1185">Reference proteome</keyword>
<dbReference type="PANTHER" id="PTHR31431">
    <property type="entry name" value="NUCLEOPORIN NUP188 HOMOLOG"/>
    <property type="match status" value="1"/>
</dbReference>
<dbReference type="Pfam" id="PF10487">
    <property type="entry name" value="Nup188_N"/>
    <property type="match status" value="1"/>
</dbReference>
<feature type="domain" description="Nucleoporin Nup188 N-terminal" evidence="2">
    <location>
        <begin position="52"/>
        <end position="446"/>
    </location>
</feature>
<dbReference type="GO" id="GO:0044611">
    <property type="term" value="C:nuclear pore inner ring"/>
    <property type="evidence" value="ECO:0007669"/>
    <property type="project" value="TreeGrafter"/>
</dbReference>
<evidence type="ECO:0000256" key="1">
    <source>
        <dbReference type="SAM" id="MobiDB-lite"/>
    </source>
</evidence>
<sequence length="1943" mass="221109">MEPLGNVPYCKGLWSVISSTTSRCEKALVIEEIKNATELLKEGLIFFKPFTEVSLEKVQKSNPGPRMLDLVSKLASFLNLDATIAWDLTLNYMIYEYRNSGETFASHLADITSMKILIEDIWTFYYSERITLIKCLKLIIEYRDNKRHPYQAEFSEFFKKASLESVLESSLKQIDRLKSASIANRSHLLTDDHLHKLYNSTLVEMRELLHIVTMLLDTVQPSDFQNIYESVCGEPRRLAGTKSHEDKEKIIRQLEEIRHCQIALFVVALDVTKRYENSANSDEVYNWVERLRDNIKELVEPKFRRDSSPEDGPLLLVWMLVNFAVEPENSDLLNRFRPCGVRAVQLDVFRTLQSVLDSEVIGESTRYAQVVRLSIYNLLSLLCSFVDEDRLSNFEGIFDVVAAILRYPETATEFWNDRNEEGGLWPLFHRAVSLFPYRFEPLTRIATGLANASLSSAKKIAAKLEELDSVTLEEPVHRNFNPNAGPRQPYRPYEKECTLHRNEFTIPDNCERIVLDSDKEIILWRTKSRYGDAFHYKIEQLFYYAGSGIMNVVNQQTSLPEHVTLGFTLLEALLASDVDLPLGMVIPTELSLEVINRFCHSILPRSLYRLVAACCRVTSKLALKYPDEIFTRMRVGIYPKFNDWYQDIKELARAFSFDGGLVASWLSGIETIEHRYPILNAYLDTLYNYLVSKHSEEAMYNMEIPGMVFLLQGVLPKLDSWYFTSETERIELWLKSMSCIHHALDVNLPTNDPRKKLQLVVAYSLLYLEPRHALLKLVRTGERNLRNQMMNESDWISGKGFKVIESVRLALSLVNRLLMFRQSLGLSDDERSPLEVALYTSPSLPTGLLIVPTIVNYLYVEFSPSLQAMAVSLLKKFAQGFSMSLLVCMGMDGTSIRVTFASRLMSPTCSAKVKVAILELVAVCLERQPGLTEALFNIMHQAEQKRMFPKSADQFLTEGCSHFIELYLERISKEKEIVYDKLYDNTMNLIRAIWYNRNTILVNYFRKREKFWNQMFAPLFRPLVSGSRGYAYLIDIATLELFESGPPLLAENDFTKNLEIFLYKDNHWERFIEYILANPASAMETDSKIDEDNGSTNESPLYEANIEAWYHFIVTLTDNKVSSELMIQMEASRVQFMMRYTLDSLSLRIKRTKTIGDARITMLLASLALRCVFTWKLKCVDEQQAFISRIVQLMEDIFHSYDNYGAGLRRILVSLLLGCIQLVKGAMAEDKASLEYLLTQSCLLSNIELRKLSDAVKKTQEVQAASGNTKHVVEEENDIIDGKLSSDSTKSTHTSTPATLTISMVTQLLQCINQQDPLKYGNRSVCLHLRQLAPDLMNCLSTCLQSHRYVGFSRAGLELLGMLARSTTYNPPPRPIDEQEAIAKLWLALVPPESLRNSMLECLYDDRTCQGQWRCQDWWMIYTLGLEFITGLIMSSIGFGGQSSCQSTYVTSVVIFLGSHENQLTEVATLLRHTADPRAIDLVQSLVALISALTMRTSVWEMIQPSVREGLMNCMYLIYDSTVNLLLRPRILKFIIDGVSVESAEDLHWCDEKLPSNELKLVVNKLIVINWWCAQCFVRFSPRLNALVDTIYTQNFWHTPLAEINFGPPQMSINSGPSLTYGTIISSTQLFTQALNVHLAINSSPVSGTTIQRTPSKDGMDSAKREWERSTPEYPRKIHPKDLRCVLNVSGPAHAYFDHSGYASSHGLLGNPRLLRRPYDPLICENTILSRTTPFSHHTSRHVSKNGIQGAQNQSVNVGQSIRVDANPWFDSMDKNNSRLALEINLVLVLCQTLEGVKSPRLALRDRQLIARETANEIGMFFDFLEQRASGLSDWDIQGALVGVGMNEASVKIIKPPVNVLTINAELSDQSTINKAPVNAIEYNPGEGTSSDDTSQEKKEVRLDDNIVSTGCYNISSYKIKFLSLLGKLFKSTLESLDSAQYG</sequence>
<reference evidence="3" key="2">
    <citation type="submission" date="2021-04" db="EMBL/GenBank/DDBJ databases">
        <title>Genome-wide patterns of bracovirus chromosomal integration into multiple host tissues during parasitism.</title>
        <authorList>
            <person name="Chebbi M.A.C."/>
        </authorList>
    </citation>
    <scope>NUCLEOTIDE SEQUENCE</scope>
    <source>
        <tissue evidence="3">Whole body</tissue>
    </source>
</reference>
<dbReference type="InterPro" id="IPR018864">
    <property type="entry name" value="Nucleoporin_Nup188_N"/>
</dbReference>
<feature type="region of interest" description="Disordered" evidence="1">
    <location>
        <begin position="1648"/>
        <end position="1671"/>
    </location>
</feature>
<dbReference type="GO" id="GO:0006606">
    <property type="term" value="P:protein import into nucleus"/>
    <property type="evidence" value="ECO:0007669"/>
    <property type="project" value="TreeGrafter"/>
</dbReference>
<dbReference type="PANTHER" id="PTHR31431:SF1">
    <property type="entry name" value="NUCLEOPORIN NUP188"/>
    <property type="match status" value="1"/>
</dbReference>
<gene>
    <name evidence="3" type="ORF">G9C98_000147</name>
</gene>
<name>A0A8J5RIV2_9HYME</name>
<dbReference type="Proteomes" id="UP000729913">
    <property type="component" value="Unassembled WGS sequence"/>
</dbReference>
<feature type="compositionally biased region" description="Basic and acidic residues" evidence="1">
    <location>
        <begin position="1655"/>
        <end position="1671"/>
    </location>
</feature>
<dbReference type="EMBL" id="JAAOIC020000003">
    <property type="protein sequence ID" value="KAG8042156.1"/>
    <property type="molecule type" value="Genomic_DNA"/>
</dbReference>
<reference evidence="3" key="1">
    <citation type="submission" date="2020-03" db="EMBL/GenBank/DDBJ databases">
        <authorList>
            <person name="Chebbi M.A."/>
            <person name="Drezen J.M."/>
        </authorList>
    </citation>
    <scope>NUCLEOTIDE SEQUENCE</scope>
    <source>
        <tissue evidence="3">Whole body</tissue>
    </source>
</reference>
<evidence type="ECO:0000313" key="4">
    <source>
        <dbReference type="Proteomes" id="UP000729913"/>
    </source>
</evidence>
<proteinExistence type="predicted"/>
<dbReference type="OrthoDB" id="102511at2759"/>
<protein>
    <recommendedName>
        <fullName evidence="2">Nucleoporin Nup188 N-terminal domain-containing protein</fullName>
    </recommendedName>
</protein>
<evidence type="ECO:0000313" key="3">
    <source>
        <dbReference type="EMBL" id="KAG8042156.1"/>
    </source>
</evidence>
<dbReference type="GO" id="GO:0017056">
    <property type="term" value="F:structural constituent of nuclear pore"/>
    <property type="evidence" value="ECO:0007669"/>
    <property type="project" value="InterPro"/>
</dbReference>
<dbReference type="GO" id="GO:0006405">
    <property type="term" value="P:RNA export from nucleus"/>
    <property type="evidence" value="ECO:0007669"/>
    <property type="project" value="TreeGrafter"/>
</dbReference>
<feature type="region of interest" description="Disordered" evidence="1">
    <location>
        <begin position="1878"/>
        <end position="1900"/>
    </location>
</feature>